<feature type="transmembrane region" description="Helical" evidence="1">
    <location>
        <begin position="26"/>
        <end position="47"/>
    </location>
</feature>
<keyword evidence="3" id="KW-1185">Reference proteome</keyword>
<evidence type="ECO:0000313" key="2">
    <source>
        <dbReference type="EMBL" id="MCO6409357.1"/>
    </source>
</evidence>
<dbReference type="Proteomes" id="UP001320715">
    <property type="component" value="Unassembled WGS sequence"/>
</dbReference>
<dbReference type="InterPro" id="IPR008523">
    <property type="entry name" value="DUF805"/>
</dbReference>
<evidence type="ECO:0000256" key="1">
    <source>
        <dbReference type="SAM" id="Phobius"/>
    </source>
</evidence>
<comment type="caution">
    <text evidence="2">The sequence shown here is derived from an EMBL/GenBank/DDBJ whole genome shotgun (WGS) entry which is preliminary data.</text>
</comment>
<accession>A0ABT1CT38</accession>
<name>A0ABT1CT38_9HYPH</name>
<keyword evidence="1" id="KW-0812">Transmembrane</keyword>
<gene>
    <name evidence="2" type="ORF">GTW23_14320</name>
</gene>
<dbReference type="RefSeq" id="WP_152010310.1">
    <property type="nucleotide sequence ID" value="NZ_CP159480.1"/>
</dbReference>
<evidence type="ECO:0000313" key="3">
    <source>
        <dbReference type="Proteomes" id="UP001320715"/>
    </source>
</evidence>
<dbReference type="Pfam" id="PF05656">
    <property type="entry name" value="DUF805"/>
    <property type="match status" value="1"/>
</dbReference>
<proteinExistence type="predicted"/>
<reference evidence="2 3" key="1">
    <citation type="submission" date="2020-01" db="EMBL/GenBank/DDBJ databases">
        <title>Genomes of bacteria type strains.</title>
        <authorList>
            <person name="Chen J."/>
            <person name="Zhu S."/>
            <person name="Yang J."/>
        </authorList>
    </citation>
    <scope>NUCLEOTIDE SEQUENCE [LARGE SCALE GENOMIC DNA]</scope>
    <source>
        <strain evidence="2 3">DSM 16655</strain>
    </source>
</reference>
<dbReference type="PANTHER" id="PTHR34980">
    <property type="entry name" value="INNER MEMBRANE PROTEIN-RELATED-RELATED"/>
    <property type="match status" value="1"/>
</dbReference>
<keyword evidence="1" id="KW-0472">Membrane</keyword>
<keyword evidence="1" id="KW-1133">Transmembrane helix</keyword>
<sequence length="124" mass="13684">MDFQTAVRTCFQKYATISGRARRSEYWWFALFLLIGNGVLSLVDTILFGDANVLSAIFSLATVVPSICAGGRRLHDTGRSAWWLLLGLIPLIGFLVLLWWFVQKGTDGSNEYGPDPLAGDQTGL</sequence>
<feature type="transmembrane region" description="Helical" evidence="1">
    <location>
        <begin position="82"/>
        <end position="102"/>
    </location>
</feature>
<feature type="transmembrane region" description="Helical" evidence="1">
    <location>
        <begin position="53"/>
        <end position="70"/>
    </location>
</feature>
<protein>
    <submittedName>
        <fullName evidence="2">DUF805 domain-containing protein</fullName>
    </submittedName>
</protein>
<dbReference type="EMBL" id="JAAAML010000002">
    <property type="protein sequence ID" value="MCO6409357.1"/>
    <property type="molecule type" value="Genomic_DNA"/>
</dbReference>
<organism evidence="2 3">
    <name type="scientific">Hoeflea alexandrii</name>
    <dbReference type="NCBI Taxonomy" id="288436"/>
    <lineage>
        <taxon>Bacteria</taxon>
        <taxon>Pseudomonadati</taxon>
        <taxon>Pseudomonadota</taxon>
        <taxon>Alphaproteobacteria</taxon>
        <taxon>Hyphomicrobiales</taxon>
        <taxon>Rhizobiaceae</taxon>
        <taxon>Hoeflea</taxon>
    </lineage>
</organism>
<dbReference type="PANTHER" id="PTHR34980:SF2">
    <property type="entry name" value="INNER MEMBRANE PROTEIN YHAH-RELATED"/>
    <property type="match status" value="1"/>
</dbReference>